<dbReference type="GO" id="GO:0016787">
    <property type="term" value="F:hydrolase activity"/>
    <property type="evidence" value="ECO:0007669"/>
    <property type="project" value="UniProtKB-ARBA"/>
</dbReference>
<proteinExistence type="predicted"/>
<dbReference type="PANTHER" id="PTHR10151:SF120">
    <property type="entry name" value="BIS(5'-ADENOSYL)-TRIPHOSPHATASE"/>
    <property type="match status" value="1"/>
</dbReference>
<dbReference type="InterPro" id="IPR002591">
    <property type="entry name" value="Phosphodiest/P_Trfase"/>
</dbReference>
<dbReference type="PANTHER" id="PTHR10151">
    <property type="entry name" value="ECTONUCLEOTIDE PYROPHOSPHATASE/PHOSPHODIESTERASE"/>
    <property type="match status" value="1"/>
</dbReference>
<dbReference type="Gene3D" id="3.40.720.10">
    <property type="entry name" value="Alkaline Phosphatase, subunit A"/>
    <property type="match status" value="1"/>
</dbReference>
<dbReference type="InterPro" id="IPR017850">
    <property type="entry name" value="Alkaline_phosphatase_core_sf"/>
</dbReference>
<accession>A0A5J6SG04</accession>
<dbReference type="AlphaFoldDB" id="A0A5J6SG04"/>
<dbReference type="EMBL" id="MH813486">
    <property type="protein sequence ID" value="QFF92401.1"/>
    <property type="molecule type" value="Genomic_DNA"/>
</dbReference>
<dbReference type="Pfam" id="PF01663">
    <property type="entry name" value="Phosphodiest"/>
    <property type="match status" value="1"/>
</dbReference>
<name>A0A5J6SG04_9MICO</name>
<sequence>MLPGTSKRQPSLVVLCVDGGKAAWVDEVGLGDFSQIFREKQSSDVYELATVFPSSTAPAHASFLTGLEPEDHGIVANRFWEDESVRAIRNASNNPLLSIHAYENHSMYTSSLLNDLDSAGYSWAAVHFPLTFSTLSPLGSPSVYCIYAPSRTIVLGKDGSAKASGFFGEDIEFCFDSVLGPNSCVISVEGRAWYLGADMQRFQFNIGAGPISVGARYCGNREGPEIAIELGTSVLTLATPNSDAPSCKEDGPCSLVTEYSLGEGVSFFESPRIEWITSTALHAVEESDPEVLFVRYNQVDHAQEFLYWYLVKGNPDQRLKARELLLSTYRKIAENVETLADRLGRETKFLFFSDHGIDWVSKHVNPNVALKRLGLDHDAIFQGDSNCSYLYSERQIGVGDIGRIETFVKDHIPGVSVGSIGSNSQARSRSRRLGQMTLIAGSNLEFRYEQVGLIREVCSASHGDSPARSEMSGFFRTYGFDTGGIASVRYITQLREFIQRELNLGGLLP</sequence>
<reference evidence="1" key="1">
    <citation type="submission" date="2018-08" db="EMBL/GenBank/DDBJ databases">
        <title>Conservation of the tunicamycin-related biosynthetic gene cluster in the select agent Rathayibacter toxicus, and its identification in other Rathayibacter species.</title>
        <authorList>
            <person name="Tancos M.A."/>
            <person name="Sechler A.J."/>
            <person name="Davis E.W.Jr."/>
            <person name="Chang J.H."/>
            <person name="Rogers E.E."/>
        </authorList>
    </citation>
    <scope>NUCLEOTIDE SEQUENCE</scope>
    <source>
        <strain evidence="1">FH176</strain>
    </source>
</reference>
<evidence type="ECO:0000313" key="1">
    <source>
        <dbReference type="EMBL" id="QFF92401.1"/>
    </source>
</evidence>
<gene>
    <name evidence="1" type="primary">tunH</name>
</gene>
<organism evidence="1">
    <name type="scientific">Rathayibacter iranicus</name>
    <dbReference type="NCBI Taxonomy" id="59737"/>
    <lineage>
        <taxon>Bacteria</taxon>
        <taxon>Bacillati</taxon>
        <taxon>Actinomycetota</taxon>
        <taxon>Actinomycetes</taxon>
        <taxon>Micrococcales</taxon>
        <taxon>Microbacteriaceae</taxon>
        <taxon>Rathayibacter</taxon>
    </lineage>
</organism>
<protein>
    <submittedName>
        <fullName evidence="1">Type I phosphodiesterase/nucleotide pyrophosphatase</fullName>
    </submittedName>
</protein>
<dbReference type="SUPFAM" id="SSF53649">
    <property type="entry name" value="Alkaline phosphatase-like"/>
    <property type="match status" value="1"/>
</dbReference>